<dbReference type="InterPro" id="IPR036388">
    <property type="entry name" value="WH-like_DNA-bd_sf"/>
</dbReference>
<dbReference type="Pfam" id="PF00891">
    <property type="entry name" value="Methyltransf_2"/>
    <property type="match status" value="1"/>
</dbReference>
<dbReference type="Gene3D" id="3.40.50.150">
    <property type="entry name" value="Vaccinia Virus protein VP39"/>
    <property type="match status" value="1"/>
</dbReference>
<keyword evidence="1" id="KW-0489">Methyltransferase</keyword>
<dbReference type="AlphaFoldDB" id="A0A0U4ZG27"/>
<keyword evidence="2" id="KW-0808">Transferase</keyword>
<evidence type="ECO:0000259" key="6">
    <source>
        <dbReference type="Pfam" id="PF00891"/>
    </source>
</evidence>
<evidence type="ECO:0000256" key="5">
    <source>
        <dbReference type="SAM" id="Coils"/>
    </source>
</evidence>
<keyword evidence="5" id="KW-0175">Coiled coil</keyword>
<dbReference type="PANTHER" id="PTHR43712">
    <property type="entry name" value="PUTATIVE (AFU_ORTHOLOGUE AFUA_4G14580)-RELATED"/>
    <property type="match status" value="1"/>
</dbReference>
<dbReference type="Gene3D" id="1.10.10.10">
    <property type="entry name" value="Winged helix-like DNA-binding domain superfamily/Winged helix DNA-binding domain"/>
    <property type="match status" value="1"/>
</dbReference>
<dbReference type="InterPro" id="IPR001077">
    <property type="entry name" value="COMT_C"/>
</dbReference>
<evidence type="ECO:0000313" key="8">
    <source>
        <dbReference type="Proteomes" id="UP000054771"/>
    </source>
</evidence>
<sequence>MADVLLDKVNALESQLQNVKSLLTSHTAEANGSPSPASDKLAAARLELLELANNLEYAALGPTEWLKASFAVTKYDHLAYYTLSQFPLHQHIPLTGSITYEALSTASGMPLSPLKRILRHLMLNHLFTEPKPGHVAHSEASRLLVTEPGMTSWMGHNYDEVFRSFGFFPEALKRGSSGVADNGHPGKTATALAFDQPEGFFGGLLAQEPWRAKRFAEAMQAMTRGSHDHSHLADGYDWGRFGGGLVVDVGGSSGFQSIAIATAHPDIRFVVQDIEDLSTKLEENISSLAQRPKITFQVHDFFKPNSETSADVYFLRHIIHDWSDSYASKILRNIASVMKPSARIVIMDIVVPEKGVLPWHTNRMISFLDLQMMVVVNGKERNRQEWDELLALADPRLMILSVKQPHYSVASIIEIGLVE</sequence>
<evidence type="ECO:0000256" key="4">
    <source>
        <dbReference type="ARBA" id="ARBA00038277"/>
    </source>
</evidence>
<dbReference type="EMBL" id="CDMC01000012">
    <property type="protein sequence ID" value="CEL08629.1"/>
    <property type="molecule type" value="Genomic_DNA"/>
</dbReference>
<dbReference type="SUPFAM" id="SSF46785">
    <property type="entry name" value="Winged helix' DNA-binding domain"/>
    <property type="match status" value="1"/>
</dbReference>
<dbReference type="OrthoDB" id="1606438at2759"/>
<keyword evidence="8" id="KW-1185">Reference proteome</keyword>
<comment type="similarity">
    <text evidence="4">Belongs to the class I-like SAM-binding methyltransferase superfamily. Cation-independent O-methyltransferase family.</text>
</comment>
<dbReference type="InterPro" id="IPR016461">
    <property type="entry name" value="COMT-like"/>
</dbReference>
<dbReference type="SUPFAM" id="SSF53335">
    <property type="entry name" value="S-adenosyl-L-methionine-dependent methyltransferases"/>
    <property type="match status" value="1"/>
</dbReference>
<feature type="coiled-coil region" evidence="5">
    <location>
        <begin position="2"/>
        <end position="29"/>
    </location>
</feature>
<dbReference type="Proteomes" id="UP000054771">
    <property type="component" value="Unassembled WGS sequence"/>
</dbReference>
<dbReference type="GO" id="GO:0032259">
    <property type="term" value="P:methylation"/>
    <property type="evidence" value="ECO:0007669"/>
    <property type="project" value="UniProtKB-KW"/>
</dbReference>
<name>A0A0U4ZG27_ASPCI</name>
<dbReference type="InterPro" id="IPR036390">
    <property type="entry name" value="WH_DNA-bd_sf"/>
</dbReference>
<dbReference type="InterPro" id="IPR029063">
    <property type="entry name" value="SAM-dependent_MTases_sf"/>
</dbReference>
<dbReference type="GO" id="GO:0008171">
    <property type="term" value="F:O-methyltransferase activity"/>
    <property type="evidence" value="ECO:0007669"/>
    <property type="project" value="InterPro"/>
</dbReference>
<organism evidence="7 8">
    <name type="scientific">Aspergillus calidoustus</name>
    <dbReference type="NCBI Taxonomy" id="454130"/>
    <lineage>
        <taxon>Eukaryota</taxon>
        <taxon>Fungi</taxon>
        <taxon>Dikarya</taxon>
        <taxon>Ascomycota</taxon>
        <taxon>Pezizomycotina</taxon>
        <taxon>Eurotiomycetes</taxon>
        <taxon>Eurotiomycetidae</taxon>
        <taxon>Eurotiales</taxon>
        <taxon>Aspergillaceae</taxon>
        <taxon>Aspergillus</taxon>
        <taxon>Aspergillus subgen. Nidulantes</taxon>
    </lineage>
</organism>
<evidence type="ECO:0000256" key="3">
    <source>
        <dbReference type="ARBA" id="ARBA00022691"/>
    </source>
</evidence>
<dbReference type="GO" id="GO:0044550">
    <property type="term" value="P:secondary metabolite biosynthetic process"/>
    <property type="evidence" value="ECO:0007669"/>
    <property type="project" value="UniProtKB-ARBA"/>
</dbReference>
<evidence type="ECO:0000256" key="1">
    <source>
        <dbReference type="ARBA" id="ARBA00022603"/>
    </source>
</evidence>
<evidence type="ECO:0000313" key="7">
    <source>
        <dbReference type="EMBL" id="CEL08629.1"/>
    </source>
</evidence>
<dbReference type="PROSITE" id="PS51683">
    <property type="entry name" value="SAM_OMT_II"/>
    <property type="match status" value="1"/>
</dbReference>
<dbReference type="PANTHER" id="PTHR43712:SF5">
    <property type="entry name" value="O-METHYLTRANSFERASE ASQN-RELATED"/>
    <property type="match status" value="1"/>
</dbReference>
<evidence type="ECO:0000256" key="2">
    <source>
        <dbReference type="ARBA" id="ARBA00022679"/>
    </source>
</evidence>
<keyword evidence="3" id="KW-0949">S-adenosyl-L-methionine</keyword>
<protein>
    <recommendedName>
        <fullName evidence="6">O-methyltransferase C-terminal domain-containing protein</fullName>
    </recommendedName>
</protein>
<proteinExistence type="inferred from homology"/>
<dbReference type="OMA" id="QERYMRN"/>
<feature type="domain" description="O-methyltransferase C-terminal" evidence="6">
    <location>
        <begin position="245"/>
        <end position="391"/>
    </location>
</feature>
<reference evidence="8" key="1">
    <citation type="journal article" date="2016" name="Genome Announc.">
        <title>Draft genome sequences of fungus Aspergillus calidoustus.</title>
        <authorList>
            <person name="Horn F."/>
            <person name="Linde J."/>
            <person name="Mattern D.J."/>
            <person name="Walther G."/>
            <person name="Guthke R."/>
            <person name="Scherlach K."/>
            <person name="Martin K."/>
            <person name="Brakhage A.A."/>
            <person name="Petzke L."/>
            <person name="Valiante V."/>
        </authorList>
    </citation>
    <scope>NUCLEOTIDE SEQUENCE [LARGE SCALE GENOMIC DNA]</scope>
    <source>
        <strain evidence="8">SF006504</strain>
    </source>
</reference>
<gene>
    <name evidence="7" type="ORF">ASPCAL11777</name>
</gene>
<dbReference type="STRING" id="454130.A0A0U4ZG27"/>
<accession>A0A0U4ZG27</accession>